<dbReference type="PANTHER" id="PTHR27002:SF1095">
    <property type="entry name" value="G-TYPE LECTIN S-RECEPTOR-LIKE SERINE_THREONINE-PROTEIN KINASE RKS1"/>
    <property type="match status" value="1"/>
</dbReference>
<comment type="catalytic activity">
    <reaction evidence="17 19">
        <text>L-threonyl-[protein] + ATP = O-phospho-L-threonyl-[protein] + ADP + H(+)</text>
        <dbReference type="Rhea" id="RHEA:46608"/>
        <dbReference type="Rhea" id="RHEA-COMP:11060"/>
        <dbReference type="Rhea" id="RHEA-COMP:11605"/>
        <dbReference type="ChEBI" id="CHEBI:15378"/>
        <dbReference type="ChEBI" id="CHEBI:30013"/>
        <dbReference type="ChEBI" id="CHEBI:30616"/>
        <dbReference type="ChEBI" id="CHEBI:61977"/>
        <dbReference type="ChEBI" id="CHEBI:456216"/>
        <dbReference type="EC" id="2.7.11.1"/>
    </reaction>
</comment>
<evidence type="ECO:0000256" key="11">
    <source>
        <dbReference type="ARBA" id="ARBA00022840"/>
    </source>
</evidence>
<reference evidence="29 30" key="4">
    <citation type="submission" date="2025-04" db="UniProtKB">
        <authorList>
            <consortium name="RefSeq"/>
        </authorList>
    </citation>
    <scope>IDENTIFICATION</scope>
    <source>
        <tissue evidence="29 30">Leaf</tissue>
    </source>
</reference>
<comment type="subcellular location">
    <subcellularLocation>
        <location evidence="1">Cell membrane</location>
        <topology evidence="1">Single-pass type I membrane protein</topology>
    </subcellularLocation>
</comment>
<dbReference type="FunFam" id="2.90.10.10:FF:000005">
    <property type="entry name" value="G-type lectin S-receptor-like serine/threonine-protein kinase"/>
    <property type="match status" value="1"/>
</dbReference>
<dbReference type="InterPro" id="IPR008271">
    <property type="entry name" value="Ser/Thr_kinase_AS"/>
</dbReference>
<proteinExistence type="inferred from homology"/>
<feature type="domain" description="Bulb-type lectin" evidence="24">
    <location>
        <begin position="27"/>
        <end position="152"/>
    </location>
</feature>
<dbReference type="PROSITE" id="PS50927">
    <property type="entry name" value="BULB_LECTIN"/>
    <property type="match status" value="1"/>
</dbReference>
<dbReference type="Gene3D" id="2.90.10.10">
    <property type="entry name" value="Bulb-type lectin domain"/>
    <property type="match status" value="1"/>
</dbReference>
<accession>A0A218WYH1</accession>
<evidence type="ECO:0000259" key="25">
    <source>
        <dbReference type="PROSITE" id="PS50948"/>
    </source>
</evidence>
<comment type="similarity">
    <text evidence="19">Belongs to the protein kinase superfamily. Ser/Thr protein kinase family.</text>
</comment>
<dbReference type="GO" id="GO:0005524">
    <property type="term" value="F:ATP binding"/>
    <property type="evidence" value="ECO:0007669"/>
    <property type="project" value="UniProtKB-UniRule"/>
</dbReference>
<dbReference type="PROSITE" id="PS00107">
    <property type="entry name" value="PROTEIN_KINASE_ATP"/>
    <property type="match status" value="1"/>
</dbReference>
<evidence type="ECO:0000313" key="30">
    <source>
        <dbReference type="RefSeq" id="XP_031398697.1"/>
    </source>
</evidence>
<dbReference type="CDD" id="cd00028">
    <property type="entry name" value="B_lectin"/>
    <property type="match status" value="1"/>
</dbReference>
<dbReference type="InterPro" id="IPR036426">
    <property type="entry name" value="Bulb-type_lectin_dom_sf"/>
</dbReference>
<reference evidence="27" key="1">
    <citation type="journal article" date="2017" name="Plant J.">
        <title>The pomegranate (Punica granatum L.) genome and the genomics of punicalagin biosynthesis.</title>
        <authorList>
            <person name="Qin G."/>
            <person name="Xu C."/>
            <person name="Ming R."/>
            <person name="Tang H."/>
            <person name="Guyot R."/>
            <person name="Kramer E.M."/>
            <person name="Hu Y."/>
            <person name="Yi X."/>
            <person name="Qi Y."/>
            <person name="Xu X."/>
            <person name="Gao Z."/>
            <person name="Pan H."/>
            <person name="Jian J."/>
            <person name="Tian Y."/>
            <person name="Yue Z."/>
            <person name="Xu Y."/>
        </authorList>
    </citation>
    <scope>NUCLEOTIDE SEQUENCE [LARGE SCALE GENOMIC DNA]</scope>
    <source>
        <strain evidence="27">cv. Dabenzi</strain>
    </source>
</reference>
<feature type="binding site" evidence="20">
    <location>
        <position position="545"/>
    </location>
    <ligand>
        <name>ATP</name>
        <dbReference type="ChEBI" id="CHEBI:30616"/>
    </ligand>
</feature>
<dbReference type="SMART" id="SM00108">
    <property type="entry name" value="B_lectin"/>
    <property type="match status" value="1"/>
</dbReference>
<dbReference type="SUPFAM" id="SSF56112">
    <property type="entry name" value="Protein kinase-like (PK-like)"/>
    <property type="match status" value="1"/>
</dbReference>
<dbReference type="EC" id="2.7.11.1" evidence="19"/>
<evidence type="ECO:0000256" key="8">
    <source>
        <dbReference type="ARBA" id="ARBA00022734"/>
    </source>
</evidence>
<gene>
    <name evidence="29 30" type="primary">LOC116209248</name>
    <name evidence="26" type="ORF">CDL15_Pgr016994</name>
</gene>
<dbReference type="Gene3D" id="3.30.200.20">
    <property type="entry name" value="Phosphorylase Kinase, domain 1"/>
    <property type="match status" value="1"/>
</dbReference>
<dbReference type="GO" id="GO:0004674">
    <property type="term" value="F:protein serine/threonine kinase activity"/>
    <property type="evidence" value="ECO:0007669"/>
    <property type="project" value="UniProtKB-KW"/>
</dbReference>
<dbReference type="SMART" id="SM00473">
    <property type="entry name" value="PAN_AP"/>
    <property type="match status" value="1"/>
</dbReference>
<evidence type="ECO:0000256" key="14">
    <source>
        <dbReference type="ARBA" id="ARBA00023157"/>
    </source>
</evidence>
<dbReference type="GeneID" id="116209248"/>
<evidence type="ECO:0000256" key="17">
    <source>
        <dbReference type="ARBA" id="ARBA00047899"/>
    </source>
</evidence>
<evidence type="ECO:0000256" key="16">
    <source>
        <dbReference type="ARBA" id="ARBA00023180"/>
    </source>
</evidence>
<keyword evidence="8" id="KW-0430">Lectin</keyword>
<dbReference type="GO" id="GO:0048544">
    <property type="term" value="P:recognition of pollen"/>
    <property type="evidence" value="ECO:0007669"/>
    <property type="project" value="InterPro"/>
</dbReference>
<dbReference type="PROSITE" id="PS50011">
    <property type="entry name" value="PROTEIN_KINASE_DOM"/>
    <property type="match status" value="1"/>
</dbReference>
<dbReference type="GO" id="GO:0030246">
    <property type="term" value="F:carbohydrate binding"/>
    <property type="evidence" value="ECO:0007669"/>
    <property type="project" value="UniProtKB-KW"/>
</dbReference>
<evidence type="ECO:0000256" key="6">
    <source>
        <dbReference type="ARBA" id="ARBA00022692"/>
    </source>
</evidence>
<dbReference type="InterPro" id="IPR003609">
    <property type="entry name" value="Pan_app"/>
</dbReference>
<reference evidence="28" key="3">
    <citation type="journal article" date="2020" name="Plant Biotechnol. J.">
        <title>The pomegranate (Punica granatum L.) draft genome dissects genetic divergence between soft- and hard-seeded cultivars.</title>
        <authorList>
            <person name="Luo X."/>
            <person name="Li H."/>
            <person name="Wu Z."/>
            <person name="Yao W."/>
            <person name="Zhao P."/>
            <person name="Cao D."/>
            <person name="Yu H."/>
            <person name="Li K."/>
            <person name="Poudel K."/>
            <person name="Zhao D."/>
            <person name="Zhang F."/>
            <person name="Xia X."/>
            <person name="Chen L."/>
            <person name="Wang Q."/>
            <person name="Jing D."/>
            <person name="Cao S."/>
        </authorList>
    </citation>
    <scope>NUCLEOTIDE SEQUENCE [LARGE SCALE GENOMIC DNA]</scope>
</reference>
<keyword evidence="6 21" id="KW-0812">Transmembrane</keyword>
<dbReference type="PANTHER" id="PTHR27002">
    <property type="entry name" value="RECEPTOR-LIKE SERINE/THREONINE-PROTEIN KINASE SD1-8"/>
    <property type="match status" value="1"/>
</dbReference>
<reference evidence="26" key="2">
    <citation type="submission" date="2017-06" db="EMBL/GenBank/DDBJ databases">
        <title>The pomegranate genome and the genomics of punicalagin biosynthesis.</title>
        <authorList>
            <person name="Xu C."/>
        </authorList>
    </citation>
    <scope>NUCLEOTIDE SEQUENCE [LARGE SCALE GENOMIC DNA]</scope>
    <source>
        <tissue evidence="26">Fresh leaf</tissue>
    </source>
</reference>
<feature type="signal peptide" evidence="22">
    <location>
        <begin position="1"/>
        <end position="24"/>
    </location>
</feature>
<dbReference type="Pfam" id="PF01453">
    <property type="entry name" value="B_lectin"/>
    <property type="match status" value="1"/>
</dbReference>
<dbReference type="Pfam" id="PF00954">
    <property type="entry name" value="S_locus_glycop"/>
    <property type="match status" value="1"/>
</dbReference>
<keyword evidence="11 19" id="KW-0067">ATP-binding</keyword>
<dbReference type="InterPro" id="IPR017441">
    <property type="entry name" value="Protein_kinase_ATP_BS"/>
</dbReference>
<dbReference type="CDD" id="cd14066">
    <property type="entry name" value="STKc_IRAK"/>
    <property type="match status" value="1"/>
</dbReference>
<dbReference type="InterPro" id="IPR011009">
    <property type="entry name" value="Kinase-like_dom_sf"/>
</dbReference>
<dbReference type="InterPro" id="IPR001480">
    <property type="entry name" value="Bulb-type_lectin_dom"/>
</dbReference>
<evidence type="ECO:0000256" key="2">
    <source>
        <dbReference type="ARBA" id="ARBA00022475"/>
    </source>
</evidence>
<dbReference type="Proteomes" id="UP000515151">
    <property type="component" value="Chromosome 5"/>
</dbReference>
<keyword evidence="14" id="KW-1015">Disulfide bond</keyword>
<dbReference type="InterPro" id="IPR001245">
    <property type="entry name" value="Ser-Thr/Tyr_kinase_cat_dom"/>
</dbReference>
<dbReference type="FunFam" id="3.30.200.20:FF:000330">
    <property type="entry name" value="G-type lectin S-receptor-like serine/threonine-protein kinase At4g03230"/>
    <property type="match status" value="1"/>
</dbReference>
<evidence type="ECO:0000259" key="24">
    <source>
        <dbReference type="PROSITE" id="PS50927"/>
    </source>
</evidence>
<evidence type="ECO:0000256" key="5">
    <source>
        <dbReference type="ARBA" id="ARBA00022679"/>
    </source>
</evidence>
<dbReference type="RefSeq" id="XP_031398695.1">
    <property type="nucleotide sequence ID" value="XM_031542835.1"/>
</dbReference>
<dbReference type="RefSeq" id="XP_031398697.1">
    <property type="nucleotide sequence ID" value="XM_031542837.1"/>
</dbReference>
<sequence length="834" mass="93289">MDASTKILLFSLHTFLLFLHYSHCKTLKTITQTLPLHDGDVLLSENENFALRFFSPGNSTHRFIGIWYNKVAEQTVFWVANGDRPINDTSGVLSINSAGDLVLQCCSNGSLPLWSTNMSTTISDNTIIAQLQDAGNFILLQAPSNHVLWQSFDHPTDTLMPFMKLGLDRRTGMDWVLTSWRSKDDPGPGNFTLRINQTGYPQLILYSNGAPHWRGGPWMGLRWSGVPQATNNFIFNISFVNNQEEVSYFYGLRNTSIFSRLVMDPSGMIQRSTWQARDGRWNEFWTAPEEQCDHYSFCGPNGNCNPDNTDQFTCACLPSFEPKSLADWYLRDGSGGCMRSPGASICQSGEGFIMVPRVKVPDTSQAHVDMSLSLRECEQKCLRNCSCTAYTSADESRGGFGCLAWYGDLLDIRTFSNSGQDLYVRVDAATLARMAKKKGSTGKWLIGVTVAAGVILVLMIVLFIMKKTQRRTRPLDTPRTAHFEDESRNMQDLEYDSKKSDLPLFDLSTVATATNNFSFINKLGQGGFGSVYKGVLDDGKEIAVKRLSKSSGQGIGEFKNEVTLIAKLQHRNLVKILGCCIQEDEKMLIYEYLPNKGLDSFLFDEKKRLLLDWRKRFEIASGIARGILYLHQDSRFRIIHRDLKTSNVLLDASMNPKISDFGMARICGGDQIEGNTRRVVGTYGYMSPEYAMEGLFSIKSDVYSFGVVLLEIVSGKRNSSFYQENPSCSLVGLVWESWQKGSSLDIVDPSMGNMYSDCEVLRCIHIGLLCVQEFAMDRPTMSAVVFMLGTNVRLPSPMPPAFAFKRIQGRSDVSSSGEKANSVNDMSLTVVEAR</sequence>
<evidence type="ECO:0000256" key="22">
    <source>
        <dbReference type="SAM" id="SignalP"/>
    </source>
</evidence>
<evidence type="ECO:0000256" key="10">
    <source>
        <dbReference type="ARBA" id="ARBA00022777"/>
    </source>
</evidence>
<keyword evidence="12 21" id="KW-1133">Transmembrane helix</keyword>
<feature type="domain" description="Apple" evidence="25">
    <location>
        <begin position="346"/>
        <end position="427"/>
    </location>
</feature>
<evidence type="ECO:0000313" key="28">
    <source>
        <dbReference type="Proteomes" id="UP000515151"/>
    </source>
</evidence>
<keyword evidence="5 19" id="KW-0808">Transferase</keyword>
<feature type="domain" description="Protein kinase" evidence="23">
    <location>
        <begin position="517"/>
        <end position="834"/>
    </location>
</feature>
<feature type="chain" id="PRO_5044569037" description="Receptor-like serine/threonine-protein kinase" evidence="22">
    <location>
        <begin position="25"/>
        <end position="834"/>
    </location>
</feature>
<evidence type="ECO:0000256" key="18">
    <source>
        <dbReference type="ARBA" id="ARBA00048679"/>
    </source>
</evidence>
<feature type="transmembrane region" description="Helical" evidence="21">
    <location>
        <begin position="444"/>
        <end position="465"/>
    </location>
</feature>
<dbReference type="InterPro" id="IPR021820">
    <property type="entry name" value="S-locus_recpt_kinase_C"/>
</dbReference>
<keyword evidence="13 21" id="KW-0472">Membrane</keyword>
<evidence type="ECO:0000256" key="19">
    <source>
        <dbReference type="PIRNR" id="PIRNR000641"/>
    </source>
</evidence>
<evidence type="ECO:0000256" key="20">
    <source>
        <dbReference type="PROSITE-ProRule" id="PRU10141"/>
    </source>
</evidence>
<evidence type="ECO:0000256" key="1">
    <source>
        <dbReference type="ARBA" id="ARBA00004251"/>
    </source>
</evidence>
<protein>
    <recommendedName>
        <fullName evidence="19">Receptor-like serine/threonine-protein kinase</fullName>
        <ecNumber evidence="19">2.7.11.1</ecNumber>
    </recommendedName>
</protein>
<dbReference type="Pfam" id="PF11883">
    <property type="entry name" value="DUF3403"/>
    <property type="match status" value="1"/>
</dbReference>
<comment type="catalytic activity">
    <reaction evidence="18 19">
        <text>L-seryl-[protein] + ATP = O-phospho-L-seryl-[protein] + ADP + H(+)</text>
        <dbReference type="Rhea" id="RHEA:17989"/>
        <dbReference type="Rhea" id="RHEA-COMP:9863"/>
        <dbReference type="Rhea" id="RHEA-COMP:11604"/>
        <dbReference type="ChEBI" id="CHEBI:15378"/>
        <dbReference type="ChEBI" id="CHEBI:29999"/>
        <dbReference type="ChEBI" id="CHEBI:30616"/>
        <dbReference type="ChEBI" id="CHEBI:83421"/>
        <dbReference type="ChEBI" id="CHEBI:456216"/>
        <dbReference type="EC" id="2.7.11.1"/>
    </reaction>
</comment>
<dbReference type="Proteomes" id="UP000197138">
    <property type="component" value="Unassembled WGS sequence"/>
</dbReference>
<keyword evidence="10 19" id="KW-0418">Kinase</keyword>
<organism evidence="26 27">
    <name type="scientific">Punica granatum</name>
    <name type="common">Pomegranate</name>
    <dbReference type="NCBI Taxonomy" id="22663"/>
    <lineage>
        <taxon>Eukaryota</taxon>
        <taxon>Viridiplantae</taxon>
        <taxon>Streptophyta</taxon>
        <taxon>Embryophyta</taxon>
        <taxon>Tracheophyta</taxon>
        <taxon>Spermatophyta</taxon>
        <taxon>Magnoliopsida</taxon>
        <taxon>eudicotyledons</taxon>
        <taxon>Gunneridae</taxon>
        <taxon>Pentapetalae</taxon>
        <taxon>rosids</taxon>
        <taxon>malvids</taxon>
        <taxon>Myrtales</taxon>
        <taxon>Lythraceae</taxon>
        <taxon>Punica</taxon>
    </lineage>
</organism>
<dbReference type="Pfam" id="PF08276">
    <property type="entry name" value="PAN_2"/>
    <property type="match status" value="1"/>
</dbReference>
<evidence type="ECO:0000313" key="27">
    <source>
        <dbReference type="Proteomes" id="UP000197138"/>
    </source>
</evidence>
<dbReference type="OrthoDB" id="1933550at2759"/>
<dbReference type="InterPro" id="IPR024171">
    <property type="entry name" value="SRK-like_kinase"/>
</dbReference>
<evidence type="ECO:0000256" key="9">
    <source>
        <dbReference type="ARBA" id="ARBA00022741"/>
    </source>
</evidence>
<dbReference type="PROSITE" id="PS50948">
    <property type="entry name" value="PAN"/>
    <property type="match status" value="1"/>
</dbReference>
<dbReference type="SMART" id="SM00220">
    <property type="entry name" value="S_TKc"/>
    <property type="match status" value="1"/>
</dbReference>
<evidence type="ECO:0000256" key="3">
    <source>
        <dbReference type="ARBA" id="ARBA00022527"/>
    </source>
</evidence>
<evidence type="ECO:0000313" key="26">
    <source>
        <dbReference type="EMBL" id="OWM77596.1"/>
    </source>
</evidence>
<evidence type="ECO:0000256" key="4">
    <source>
        <dbReference type="ARBA" id="ARBA00022536"/>
    </source>
</evidence>
<keyword evidence="7 22" id="KW-0732">Signal</keyword>
<keyword evidence="3 19" id="KW-0723">Serine/threonine-protein kinase</keyword>
<keyword evidence="16" id="KW-0325">Glycoprotein</keyword>
<dbReference type="InterPro" id="IPR000719">
    <property type="entry name" value="Prot_kinase_dom"/>
</dbReference>
<dbReference type="Gene3D" id="1.10.510.10">
    <property type="entry name" value="Transferase(Phosphotransferase) domain 1"/>
    <property type="match status" value="1"/>
</dbReference>
<keyword evidence="9 19" id="KW-0547">Nucleotide-binding</keyword>
<dbReference type="InterPro" id="IPR000858">
    <property type="entry name" value="S_locus_glycoprot_dom"/>
</dbReference>
<dbReference type="CDD" id="cd01098">
    <property type="entry name" value="PAN_AP_plant"/>
    <property type="match status" value="1"/>
</dbReference>
<evidence type="ECO:0000256" key="7">
    <source>
        <dbReference type="ARBA" id="ARBA00022729"/>
    </source>
</evidence>
<keyword evidence="4" id="KW-0245">EGF-like domain</keyword>
<keyword evidence="28" id="KW-1185">Reference proteome</keyword>
<name>A0A218WYH1_PUNGR</name>
<evidence type="ECO:0000313" key="29">
    <source>
        <dbReference type="RefSeq" id="XP_031398695.1"/>
    </source>
</evidence>
<dbReference type="PROSITE" id="PS00108">
    <property type="entry name" value="PROTEIN_KINASE_ST"/>
    <property type="match status" value="1"/>
</dbReference>
<dbReference type="AlphaFoldDB" id="A0A218WYH1"/>
<evidence type="ECO:0000256" key="15">
    <source>
        <dbReference type="ARBA" id="ARBA00023170"/>
    </source>
</evidence>
<dbReference type="FunFam" id="1.10.510.10:FF:000060">
    <property type="entry name" value="G-type lectin S-receptor-like serine/threonine-protein kinase"/>
    <property type="match status" value="1"/>
</dbReference>
<evidence type="ECO:0000256" key="21">
    <source>
        <dbReference type="SAM" id="Phobius"/>
    </source>
</evidence>
<dbReference type="GO" id="GO:0005886">
    <property type="term" value="C:plasma membrane"/>
    <property type="evidence" value="ECO:0007669"/>
    <property type="project" value="UniProtKB-SubCell"/>
</dbReference>
<dbReference type="PIRSF" id="PIRSF000641">
    <property type="entry name" value="SRK"/>
    <property type="match status" value="1"/>
</dbReference>
<dbReference type="EMBL" id="MTKT01002534">
    <property type="protein sequence ID" value="OWM77596.1"/>
    <property type="molecule type" value="Genomic_DNA"/>
</dbReference>
<evidence type="ECO:0000256" key="13">
    <source>
        <dbReference type="ARBA" id="ARBA00023136"/>
    </source>
</evidence>
<evidence type="ECO:0000259" key="23">
    <source>
        <dbReference type="PROSITE" id="PS50011"/>
    </source>
</evidence>
<evidence type="ECO:0000256" key="12">
    <source>
        <dbReference type="ARBA" id="ARBA00022989"/>
    </source>
</evidence>
<dbReference type="SUPFAM" id="SSF51110">
    <property type="entry name" value="alpha-D-mannose-specific plant lectins"/>
    <property type="match status" value="1"/>
</dbReference>
<keyword evidence="15" id="KW-0675">Receptor</keyword>
<dbReference type="Pfam" id="PF07714">
    <property type="entry name" value="PK_Tyr_Ser-Thr"/>
    <property type="match status" value="1"/>
</dbReference>
<keyword evidence="2" id="KW-1003">Cell membrane</keyword>